<evidence type="ECO:0000313" key="5">
    <source>
        <dbReference type="Proteomes" id="UP000262882"/>
    </source>
</evidence>
<dbReference type="Proteomes" id="UP000262882">
    <property type="component" value="Unassembled WGS sequence"/>
</dbReference>
<dbReference type="EMBL" id="QVNQ01000006">
    <property type="protein sequence ID" value="RFS83656.1"/>
    <property type="molecule type" value="Genomic_DNA"/>
</dbReference>
<dbReference type="AlphaFoldDB" id="A0A372GE63"/>
<comment type="caution">
    <text evidence="4">The sequence shown here is derived from an EMBL/GenBank/DDBJ whole genome shotgun (WGS) entry which is preliminary data.</text>
</comment>
<sequence length="211" mass="21503">MRFAAKNALTARRRLLLTAIAAGAVAAPAGAAATAIAAGDDERVSPVAARLNVERAAGVALAAAPGGHIEGLEIDFNGRTLIWEADVLAGDGTAREMHIDAHDGRVLADQVDPPEEGEDADGCDDSRPDDGATEHTDPVTALRSAKITASRAARAAVATVSGTATSIDFEYRRTGSVWEVDITADDGGQHTLRVNAATGEVTPGAAGQDDG</sequence>
<feature type="compositionally biased region" description="Basic and acidic residues" evidence="1">
    <location>
        <begin position="124"/>
        <end position="137"/>
    </location>
</feature>
<feature type="region of interest" description="Disordered" evidence="1">
    <location>
        <begin position="101"/>
        <end position="138"/>
    </location>
</feature>
<keyword evidence="5" id="KW-1185">Reference proteome</keyword>
<keyword evidence="2" id="KW-0732">Signal</keyword>
<dbReference type="RefSeq" id="WP_117401488.1">
    <property type="nucleotide sequence ID" value="NZ_QVNQ01000006.1"/>
</dbReference>
<dbReference type="Gene3D" id="3.10.450.40">
    <property type="match status" value="2"/>
</dbReference>
<dbReference type="Pfam" id="PF03413">
    <property type="entry name" value="PepSY"/>
    <property type="match status" value="2"/>
</dbReference>
<gene>
    <name evidence="4" type="ORF">D0T12_21810</name>
</gene>
<organism evidence="4 5">
    <name type="scientific">Actinomadura spongiicola</name>
    <dbReference type="NCBI Taxonomy" id="2303421"/>
    <lineage>
        <taxon>Bacteria</taxon>
        <taxon>Bacillati</taxon>
        <taxon>Actinomycetota</taxon>
        <taxon>Actinomycetes</taxon>
        <taxon>Streptosporangiales</taxon>
        <taxon>Thermomonosporaceae</taxon>
        <taxon>Actinomadura</taxon>
    </lineage>
</organism>
<protein>
    <recommendedName>
        <fullName evidence="3">PepSY domain-containing protein</fullName>
    </recommendedName>
</protein>
<evidence type="ECO:0000256" key="2">
    <source>
        <dbReference type="SAM" id="SignalP"/>
    </source>
</evidence>
<feature type="signal peptide" evidence="2">
    <location>
        <begin position="1"/>
        <end position="31"/>
    </location>
</feature>
<evidence type="ECO:0000259" key="3">
    <source>
        <dbReference type="Pfam" id="PF03413"/>
    </source>
</evidence>
<dbReference type="InterPro" id="IPR025711">
    <property type="entry name" value="PepSY"/>
</dbReference>
<feature type="domain" description="PepSY" evidence="3">
    <location>
        <begin position="52"/>
        <end position="109"/>
    </location>
</feature>
<reference evidence="4 5" key="1">
    <citation type="submission" date="2018-08" db="EMBL/GenBank/DDBJ databases">
        <title>Actinomadura spongicola sp. nov., isolated from marine sponge Leucetta chagosensis.</title>
        <authorList>
            <person name="Li L."/>
            <person name="Lin H.W."/>
        </authorList>
    </citation>
    <scope>NUCLEOTIDE SEQUENCE [LARGE SCALE GENOMIC DNA]</scope>
    <source>
        <strain evidence="4 5">LHW52907</strain>
    </source>
</reference>
<dbReference type="InterPro" id="IPR006311">
    <property type="entry name" value="TAT_signal"/>
</dbReference>
<accession>A0A372GE63</accession>
<proteinExistence type="predicted"/>
<name>A0A372GE63_9ACTN</name>
<feature type="chain" id="PRO_5017067735" description="PepSY domain-containing protein" evidence="2">
    <location>
        <begin position="32"/>
        <end position="211"/>
    </location>
</feature>
<evidence type="ECO:0000313" key="4">
    <source>
        <dbReference type="EMBL" id="RFS83656.1"/>
    </source>
</evidence>
<evidence type="ECO:0000256" key="1">
    <source>
        <dbReference type="SAM" id="MobiDB-lite"/>
    </source>
</evidence>
<dbReference type="OrthoDB" id="9795161at2"/>
<feature type="domain" description="PepSY" evidence="3">
    <location>
        <begin position="146"/>
        <end position="201"/>
    </location>
</feature>
<dbReference type="PROSITE" id="PS51318">
    <property type="entry name" value="TAT"/>
    <property type="match status" value="1"/>
</dbReference>
<feature type="compositionally biased region" description="Acidic residues" evidence="1">
    <location>
        <begin position="112"/>
        <end position="123"/>
    </location>
</feature>